<reference evidence="2" key="1">
    <citation type="submission" date="2019-10" db="EMBL/GenBank/DDBJ databases">
        <authorList>
            <person name="Soares A.E.R."/>
            <person name="Aleixo A."/>
            <person name="Schneider P."/>
            <person name="Miyaki C.Y."/>
            <person name="Schneider M.P."/>
            <person name="Mello C."/>
            <person name="Vasconcelos A.T.R."/>
        </authorList>
    </citation>
    <scope>NUCLEOTIDE SEQUENCE</scope>
    <source>
        <tissue evidence="2">Muscle</tissue>
    </source>
</reference>
<dbReference type="Pfam" id="PF00657">
    <property type="entry name" value="Lipase_GDSL"/>
    <property type="match status" value="3"/>
</dbReference>
<feature type="transmembrane region" description="Helical" evidence="1">
    <location>
        <begin position="1141"/>
        <end position="1162"/>
    </location>
</feature>
<comment type="caution">
    <text evidence="2">The sequence shown here is derived from an EMBL/GenBank/DDBJ whole genome shotgun (WGS) entry which is preliminary data.</text>
</comment>
<dbReference type="Proteomes" id="UP001145742">
    <property type="component" value="Unassembled WGS sequence"/>
</dbReference>
<dbReference type="Gene3D" id="3.40.50.1110">
    <property type="entry name" value="SGNH hydrolase"/>
    <property type="match status" value="2"/>
</dbReference>
<keyword evidence="1" id="KW-0812">Transmembrane</keyword>
<dbReference type="InterPro" id="IPR036514">
    <property type="entry name" value="SGNH_hydro_sf"/>
</dbReference>
<accession>A0ABQ9CXW1</accession>
<keyword evidence="1" id="KW-1133">Transmembrane helix</keyword>
<dbReference type="PANTHER" id="PTHR21325">
    <property type="entry name" value="PHOSPHOLIPASE B, PLB1"/>
    <property type="match status" value="1"/>
</dbReference>
<proteinExistence type="predicted"/>
<dbReference type="CDD" id="cd01824">
    <property type="entry name" value="Phospholipase_B_like"/>
    <property type="match status" value="3"/>
</dbReference>
<dbReference type="PANTHER" id="PTHR21325:SF52">
    <property type="entry name" value="PHOSPHOLIPASE B1, MEMBRANE-ASSOCIATED"/>
    <property type="match status" value="1"/>
</dbReference>
<dbReference type="InterPro" id="IPR038885">
    <property type="entry name" value="PLB1"/>
</dbReference>
<keyword evidence="3" id="KW-1185">Reference proteome</keyword>
<evidence type="ECO:0000313" key="3">
    <source>
        <dbReference type="Proteomes" id="UP001145742"/>
    </source>
</evidence>
<dbReference type="SUPFAM" id="SSF52266">
    <property type="entry name" value="SGNH hydrolase"/>
    <property type="match status" value="3"/>
</dbReference>
<keyword evidence="1" id="KW-0472">Membrane</keyword>
<gene>
    <name evidence="2" type="ORF">WISP_103793</name>
</gene>
<dbReference type="InterPro" id="IPR001087">
    <property type="entry name" value="GDSL"/>
</dbReference>
<evidence type="ECO:0000313" key="2">
    <source>
        <dbReference type="EMBL" id="KAJ7411216.1"/>
    </source>
</evidence>
<organism evidence="2 3">
    <name type="scientific">Willisornis vidua</name>
    <name type="common">Xingu scale-backed antbird</name>
    <dbReference type="NCBI Taxonomy" id="1566151"/>
    <lineage>
        <taxon>Eukaryota</taxon>
        <taxon>Metazoa</taxon>
        <taxon>Chordata</taxon>
        <taxon>Craniata</taxon>
        <taxon>Vertebrata</taxon>
        <taxon>Euteleostomi</taxon>
        <taxon>Archelosauria</taxon>
        <taxon>Archosauria</taxon>
        <taxon>Dinosauria</taxon>
        <taxon>Saurischia</taxon>
        <taxon>Theropoda</taxon>
        <taxon>Coelurosauria</taxon>
        <taxon>Aves</taxon>
        <taxon>Neognathae</taxon>
        <taxon>Neoaves</taxon>
        <taxon>Telluraves</taxon>
        <taxon>Australaves</taxon>
        <taxon>Passeriformes</taxon>
        <taxon>Thamnophilidae</taxon>
        <taxon>Willisornis</taxon>
    </lineage>
</organism>
<dbReference type="InterPro" id="IPR035547">
    <property type="entry name" value="Phospholipase_B"/>
</dbReference>
<evidence type="ECO:0000256" key="1">
    <source>
        <dbReference type="SAM" id="Phobius"/>
    </source>
</evidence>
<name>A0ABQ9CXW1_9PASS</name>
<dbReference type="EMBL" id="WHWB01034347">
    <property type="protein sequence ID" value="KAJ7411216.1"/>
    <property type="molecule type" value="Genomic_DNA"/>
</dbReference>
<sequence length="1185" mass="132727">MSWRLWSQQKRDRHSMCPVEGNADDLEENGKLETPGSAEDLLQRDLLNQAEEIVELMKEDQIIDFQNDWKLITVFFNAETPCSSCASTQLKNCTLENLEELKAVLDFLYKEVPRAFVNLVDSTELTTASLACQGYSNASNPGRNQCSCVGEPSTLDDNIRRSFYQDAWEKLLESERFDQRDDFTVVLQPSLQERNLLLRLGTDGWTTTLKTQVETLEDYIYMAVGLWNNMMQPVGQKQPYGVTKIVQVQCPSQERSYGTNIPCNDRDPSDTVPTSVHNLKPADIRVIAALGDSITAGNGAASKPHDVLDVLVQYRGLSWSVGGNENISTVTTLANILREFNPSLEGYSTGTGTQNSANAALNQAVTGARVEDVPEQIRKLVDRMKNNTRINFQTDWKLITLFIGGNDLCKFCEDPVHHSPENYTYNLQIALDLLHKEVPRAYVNLVTILSIASLRELHAWKNNSCPKLLMRILCPCVITPKENSNELKKLIYFNKQYQERTRQLVESGRYDTKDDFTVVMQPFMTNMEMPKTQLEPLGEKTDNQHMEDEIVLKCPATVSYKRVCVGDKRGMTEISLSHSSIGGDESLENVTTLPNIFREFNVTIMGYSTGTGSENDSNAFLNQAVPGAEAEHLPAQARNLLRLMKTDNRIDFSADWKLITLHIGGNDLCNYCKDPVPKALVSLVDVVDLLPLRQLFVDTRVQCPTYLADYLCSCVFTGEDNSENLTMVKEATRAYQLGIQRLIESGRYDTHENFTVVIQPFLQNVKIPLGQDGHPDVSYFSPDCFHPSQKGHTQLAKALWNAVLQPVGQKADSFDFTADIALGCPAQNKPFLGTYKNSNYTPVEPTREPIENWGSELSCPEQSPSSRVPTSVHELRPADIRVVGALGDSLTVSTAVFASRDIGGDETLEIQATLPNILKKFNPNLFGFSTGSSKETAGFNVAERNATARNMPAQARELVELMRSSSVSGIWKINFKKDWKLITVLVGGSDLCQYCLDKEANSVQKYVKHLQDTLDIFYEEAGALQLINSGRYEKREDFAIVMQPFFRNTLLPMDSTSKPDLSFFAADCIHFSVRGYAEMAMALWNNMLEPVGEKQTYNNFTHDRSKLKCPNPEKPFLFTRKNSGFGNSDFSLEKTVPSVPYWAVIVAALGGLLVGSLLVCVVPRRRSKKPQCTTDIEKNIKTTPL</sequence>
<protein>
    <submittedName>
        <fullName evidence="2">Phospholipase B1, membrane-associated</fullName>
    </submittedName>
</protein>